<accession>Q6ZUZ4</accession>
<protein>
    <submittedName>
        <fullName evidence="2">cDNA FLJ43187 fis, clone FCBBF3023443</fullName>
    </submittedName>
</protein>
<dbReference type="EMBL" id="AK125177">
    <property type="protein sequence ID" value="BAC86072.1"/>
    <property type="molecule type" value="mRNA"/>
</dbReference>
<evidence type="ECO:0000256" key="1">
    <source>
        <dbReference type="SAM" id="MobiDB-lite"/>
    </source>
</evidence>
<feature type="compositionally biased region" description="Low complexity" evidence="1">
    <location>
        <begin position="14"/>
        <end position="25"/>
    </location>
</feature>
<name>Q6ZUZ4_HUMAN</name>
<organism evidence="2">
    <name type="scientific">Homo sapiens</name>
    <name type="common">Human</name>
    <dbReference type="NCBI Taxonomy" id="9606"/>
    <lineage>
        <taxon>Eukaryota</taxon>
        <taxon>Metazoa</taxon>
        <taxon>Chordata</taxon>
        <taxon>Craniata</taxon>
        <taxon>Vertebrata</taxon>
        <taxon>Euteleostomi</taxon>
        <taxon>Mammalia</taxon>
        <taxon>Eutheria</taxon>
        <taxon>Euarchontoglires</taxon>
        <taxon>Primates</taxon>
        <taxon>Haplorrhini</taxon>
        <taxon>Catarrhini</taxon>
        <taxon>Hominidae</taxon>
        <taxon>Homo</taxon>
    </lineage>
</organism>
<feature type="region of interest" description="Disordered" evidence="1">
    <location>
        <begin position="1"/>
        <end position="55"/>
    </location>
</feature>
<dbReference type="AlphaFoldDB" id="Q6ZUZ4"/>
<proteinExistence type="evidence at transcript level"/>
<reference evidence="2" key="1">
    <citation type="submission" date="2003-07" db="EMBL/GenBank/DDBJ databases">
        <title>NEDO human cDNA sequencing project.</title>
        <authorList>
            <person name="Kanehori K."/>
            <person name="Ishibashi T."/>
            <person name="Chiba Y."/>
            <person name="Fujimori K."/>
            <person name="Hiraoka S."/>
            <person name="Tanai H."/>
            <person name="Watanabe S."/>
            <person name="Ishida S."/>
            <person name="Ono Y."/>
            <person name="Hotuta T."/>
            <person name="Watanabe M."/>
            <person name="Sugiyama T."/>
            <person name="Irie R."/>
            <person name="Otsuki T."/>
            <person name="Sato H."/>
            <person name="Ota T."/>
            <person name="Wakamatsu A."/>
            <person name="Ishii S."/>
            <person name="Yamamoto J."/>
            <person name="Isono Y."/>
            <person name="Kawai-Hio Y."/>
            <person name="Saito K."/>
            <person name="Nishikawa T."/>
            <person name="Kimura K."/>
            <person name="Matsuo K."/>
            <person name="Nakamura Y."/>
            <person name="Sekine M."/>
            <person name="Kikuchi H."/>
            <person name="Kanda K."/>
            <person name="Wagatsuma M."/>
            <person name="Takahashi-Fujii A."/>
            <person name="Oshima A."/>
            <person name="Sugiyama A."/>
            <person name="Kawakami B."/>
            <person name="Suzuki Y."/>
            <person name="Sugano S."/>
            <person name="Nagahari K."/>
            <person name="Masuho Y."/>
            <person name="Nagai K."/>
            <person name="Isogai T."/>
        </authorList>
    </citation>
    <scope>NUCLEOTIDE SEQUENCE</scope>
    <source>
        <tissue evidence="2">Brain</tissue>
    </source>
</reference>
<sequence length="128" mass="13703">MGTAAGAEGPCPWGARRAGRQQARASLTERTPAEGLALRGAGQGHTGVLPLPGQRDGVVGRWQQASFRRDAQEATLNEPHLLRVRFDLFLRPRRINSDLIGFGAGRRGVRLASPLPALLPCTDVICVS</sequence>
<evidence type="ECO:0000313" key="2">
    <source>
        <dbReference type="EMBL" id="BAC86072.1"/>
    </source>
</evidence>